<evidence type="ECO:0000313" key="1">
    <source>
        <dbReference type="EMBL" id="CAH0112472.1"/>
    </source>
</evidence>
<name>A0A8J2S1H0_9CRUS</name>
<dbReference type="EMBL" id="CAKKLH010000326">
    <property type="protein sequence ID" value="CAH0112472.1"/>
    <property type="molecule type" value="Genomic_DNA"/>
</dbReference>
<accession>A0A8J2S1H0</accession>
<dbReference type="Proteomes" id="UP000789390">
    <property type="component" value="Unassembled WGS sequence"/>
</dbReference>
<protein>
    <submittedName>
        <fullName evidence="1">Uncharacterized protein</fullName>
    </submittedName>
</protein>
<gene>
    <name evidence="1" type="ORF">DGAL_LOCUS16191</name>
</gene>
<organism evidence="1 2">
    <name type="scientific">Daphnia galeata</name>
    <dbReference type="NCBI Taxonomy" id="27404"/>
    <lineage>
        <taxon>Eukaryota</taxon>
        <taxon>Metazoa</taxon>
        <taxon>Ecdysozoa</taxon>
        <taxon>Arthropoda</taxon>
        <taxon>Crustacea</taxon>
        <taxon>Branchiopoda</taxon>
        <taxon>Diplostraca</taxon>
        <taxon>Cladocera</taxon>
        <taxon>Anomopoda</taxon>
        <taxon>Daphniidae</taxon>
        <taxon>Daphnia</taxon>
    </lineage>
</organism>
<dbReference type="AlphaFoldDB" id="A0A8J2S1H0"/>
<sequence length="65" mass="7764">MTDPMHLHSQDPSCGHFEDDEAYFNKLMVPRCQSHPSMFENHLHHLEVKRFDGHQYCRLRGCHQT</sequence>
<reference evidence="1" key="1">
    <citation type="submission" date="2021-11" db="EMBL/GenBank/DDBJ databases">
        <authorList>
            <person name="Schell T."/>
        </authorList>
    </citation>
    <scope>NUCLEOTIDE SEQUENCE</scope>
    <source>
        <strain evidence="1">M5</strain>
    </source>
</reference>
<evidence type="ECO:0000313" key="2">
    <source>
        <dbReference type="Proteomes" id="UP000789390"/>
    </source>
</evidence>
<comment type="caution">
    <text evidence="1">The sequence shown here is derived from an EMBL/GenBank/DDBJ whole genome shotgun (WGS) entry which is preliminary data.</text>
</comment>
<keyword evidence="2" id="KW-1185">Reference proteome</keyword>
<proteinExistence type="predicted"/>